<sequence length="211" mass="21843">MSLRLPDSGAETDVAGRRHAPSAARNAAPLADLLRDVLPASGRLLELASGTGQHAAALSAALPGWIWQPSEVNPALFASIRAWAQDAPRILPPIGLDAAQPGWAAPLGQWDAVLLVNLLHLIPQGAASTVLEGMAAALAPAGRAVIYGPFLRQGQTTSPGDAAFHADLQAQDPAIGYKELDWVSDRLAAAGLTLQCHTMPANNLALVATRG</sequence>
<dbReference type="Proteomes" id="UP000679352">
    <property type="component" value="Chromosome"/>
</dbReference>
<dbReference type="RefSeq" id="WP_215506098.1">
    <property type="nucleotide sequence ID" value="NZ_CP076361.1"/>
</dbReference>
<feature type="region of interest" description="Disordered" evidence="1">
    <location>
        <begin position="1"/>
        <end position="23"/>
    </location>
</feature>
<dbReference type="Pfam" id="PF06080">
    <property type="entry name" value="DUF938"/>
    <property type="match status" value="1"/>
</dbReference>
<evidence type="ECO:0000256" key="1">
    <source>
        <dbReference type="SAM" id="MobiDB-lite"/>
    </source>
</evidence>
<dbReference type="SUPFAM" id="SSF53335">
    <property type="entry name" value="S-adenosyl-L-methionine-dependent methyltransferases"/>
    <property type="match status" value="1"/>
</dbReference>
<accession>A0A975P5L4</accession>
<protein>
    <submittedName>
        <fullName evidence="2">DUF938 domain-containing protein</fullName>
    </submittedName>
</protein>
<gene>
    <name evidence="2" type="ORF">KM031_13150</name>
</gene>
<dbReference type="InterPro" id="IPR029063">
    <property type="entry name" value="SAM-dependent_MTases_sf"/>
</dbReference>
<dbReference type="Gene3D" id="3.40.50.150">
    <property type="entry name" value="Vaccinia Virus protein VP39"/>
    <property type="match status" value="1"/>
</dbReference>
<name>A0A975P5L4_9RHOB</name>
<dbReference type="KEGG" id="gfu:KM031_13150"/>
<evidence type="ECO:0000313" key="2">
    <source>
        <dbReference type="EMBL" id="QWK89777.1"/>
    </source>
</evidence>
<dbReference type="AlphaFoldDB" id="A0A975P5L4"/>
<dbReference type="EMBL" id="CP076361">
    <property type="protein sequence ID" value="QWK89777.1"/>
    <property type="molecule type" value="Genomic_DNA"/>
</dbReference>
<dbReference type="InterPro" id="IPR010342">
    <property type="entry name" value="DUF938"/>
</dbReference>
<dbReference type="PANTHER" id="PTHR20974:SF0">
    <property type="entry name" value="UPF0585 PROTEIN CG18661"/>
    <property type="match status" value="1"/>
</dbReference>
<organism evidence="2 3">
    <name type="scientific">Gemmobacter fulvus</name>
    <dbReference type="NCBI Taxonomy" id="2840474"/>
    <lineage>
        <taxon>Bacteria</taxon>
        <taxon>Pseudomonadati</taxon>
        <taxon>Pseudomonadota</taxon>
        <taxon>Alphaproteobacteria</taxon>
        <taxon>Rhodobacterales</taxon>
        <taxon>Paracoccaceae</taxon>
        <taxon>Gemmobacter</taxon>
    </lineage>
</organism>
<evidence type="ECO:0000313" key="3">
    <source>
        <dbReference type="Proteomes" id="UP000679352"/>
    </source>
</evidence>
<proteinExistence type="predicted"/>
<reference evidence="2" key="1">
    <citation type="submission" date="2021-06" db="EMBL/GenBank/DDBJ databases">
        <title>Direct submission.</title>
        <authorList>
            <person name="Lee C.-S."/>
            <person name="Jin L."/>
        </authorList>
    </citation>
    <scope>NUCLEOTIDE SEQUENCE</scope>
    <source>
        <strain evidence="2">Con5</strain>
    </source>
</reference>
<dbReference type="PANTHER" id="PTHR20974">
    <property type="entry name" value="UPF0585 PROTEIN CG18661"/>
    <property type="match status" value="1"/>
</dbReference>
<keyword evidence="3" id="KW-1185">Reference proteome</keyword>